<dbReference type="AlphaFoldDB" id="A0A0U5CQK3"/>
<protein>
    <submittedName>
        <fullName evidence="1">Uncharacterized protein</fullName>
    </submittedName>
</protein>
<dbReference type="Proteomes" id="UP000054771">
    <property type="component" value="Unassembled WGS sequence"/>
</dbReference>
<accession>A0A0U5CQK3</accession>
<organism evidence="1 2">
    <name type="scientific">Aspergillus calidoustus</name>
    <dbReference type="NCBI Taxonomy" id="454130"/>
    <lineage>
        <taxon>Eukaryota</taxon>
        <taxon>Fungi</taxon>
        <taxon>Dikarya</taxon>
        <taxon>Ascomycota</taxon>
        <taxon>Pezizomycotina</taxon>
        <taxon>Eurotiomycetes</taxon>
        <taxon>Eurotiomycetidae</taxon>
        <taxon>Eurotiales</taxon>
        <taxon>Aspergillaceae</taxon>
        <taxon>Aspergillus</taxon>
        <taxon>Aspergillus subgen. Nidulantes</taxon>
    </lineage>
</organism>
<proteinExistence type="predicted"/>
<evidence type="ECO:0000313" key="1">
    <source>
        <dbReference type="EMBL" id="CEN61790.1"/>
    </source>
</evidence>
<keyword evidence="2" id="KW-1185">Reference proteome</keyword>
<name>A0A0U5CQK3_ASPCI</name>
<reference evidence="2" key="1">
    <citation type="journal article" date="2016" name="Genome Announc.">
        <title>Draft genome sequences of fungus Aspergillus calidoustus.</title>
        <authorList>
            <person name="Horn F."/>
            <person name="Linde J."/>
            <person name="Mattern D.J."/>
            <person name="Walther G."/>
            <person name="Guthke R."/>
            <person name="Scherlach K."/>
            <person name="Martin K."/>
            <person name="Brakhage A.A."/>
            <person name="Petzke L."/>
            <person name="Valiante V."/>
        </authorList>
    </citation>
    <scope>NUCLEOTIDE SEQUENCE [LARGE SCALE GENOMIC DNA]</scope>
    <source>
        <strain evidence="2">SF006504</strain>
    </source>
</reference>
<evidence type="ECO:0000313" key="2">
    <source>
        <dbReference type="Proteomes" id="UP000054771"/>
    </source>
</evidence>
<dbReference type="EMBL" id="CDMC01000006">
    <property type="protein sequence ID" value="CEN61790.1"/>
    <property type="molecule type" value="Genomic_DNA"/>
</dbReference>
<gene>
    <name evidence="1" type="ORF">ASPCAL08438</name>
</gene>
<sequence length="82" mass="9533">MHVRGNVTVERILDAIAEKPFRGSSEVERGLLRGVAWGLWISLNFSRFSVGRRVREFSRDLEIGQSKREKFQSWLPQGKRAF</sequence>